<gene>
    <name evidence="3" type="ordered locus">Kole_1931</name>
</gene>
<dbReference type="GO" id="GO:0005737">
    <property type="term" value="C:cytoplasm"/>
    <property type="evidence" value="ECO:0007669"/>
    <property type="project" value="TreeGrafter"/>
</dbReference>
<evidence type="ECO:0000313" key="3">
    <source>
        <dbReference type="EMBL" id="ACR80612.1"/>
    </source>
</evidence>
<proteinExistence type="predicted"/>
<feature type="active site" description="Tele-phosphohistidine intermediate" evidence="1">
    <location>
        <position position="8"/>
    </location>
</feature>
<dbReference type="CDD" id="cd07067">
    <property type="entry name" value="HP_PGM_like"/>
    <property type="match status" value="1"/>
</dbReference>
<feature type="binding site" evidence="2">
    <location>
        <position position="59"/>
    </location>
    <ligand>
        <name>substrate</name>
    </ligand>
</feature>
<dbReference type="PANTHER" id="PTHR48100">
    <property type="entry name" value="BROAD-SPECIFICITY PHOSPHATASE YOR283W-RELATED"/>
    <property type="match status" value="1"/>
</dbReference>
<dbReference type="Gene3D" id="3.40.50.1240">
    <property type="entry name" value="Phosphoglycerate mutase-like"/>
    <property type="match status" value="1"/>
</dbReference>
<keyword evidence="4" id="KW-1185">Reference proteome</keyword>
<evidence type="ECO:0000313" key="4">
    <source>
        <dbReference type="Proteomes" id="UP000002382"/>
    </source>
</evidence>
<accession>C5CGU3</accession>
<evidence type="ECO:0000256" key="1">
    <source>
        <dbReference type="PIRSR" id="PIRSR613078-1"/>
    </source>
</evidence>
<dbReference type="OrthoDB" id="9781415at2"/>
<dbReference type="AlphaFoldDB" id="C5CGU3"/>
<dbReference type="HOGENOM" id="CLU_033323_9_5_0"/>
<dbReference type="InterPro" id="IPR013078">
    <property type="entry name" value="His_Pase_superF_clade-1"/>
</dbReference>
<dbReference type="eggNOG" id="COG0406">
    <property type="taxonomic scope" value="Bacteria"/>
</dbReference>
<dbReference type="EMBL" id="CP001634">
    <property type="protein sequence ID" value="ACR80612.1"/>
    <property type="molecule type" value="Genomic_DNA"/>
</dbReference>
<dbReference type="Proteomes" id="UP000002382">
    <property type="component" value="Chromosome"/>
</dbReference>
<dbReference type="InterPro" id="IPR050275">
    <property type="entry name" value="PGM_Phosphatase"/>
</dbReference>
<dbReference type="SMART" id="SM00855">
    <property type="entry name" value="PGAM"/>
    <property type="match status" value="1"/>
</dbReference>
<dbReference type="STRING" id="521045.Kole_1931"/>
<reference evidence="3 4" key="1">
    <citation type="submission" date="2009-06" db="EMBL/GenBank/DDBJ databases">
        <title>Complete sequence of Thermotogales bacterium TBF 19.5.1.</title>
        <authorList>
            <consortium name="US DOE Joint Genome Institute"/>
            <person name="Lucas S."/>
            <person name="Copeland A."/>
            <person name="Lapidus A."/>
            <person name="Glavina del Rio T."/>
            <person name="Tice H."/>
            <person name="Bruce D."/>
            <person name="Goodwin L."/>
            <person name="Pitluck S."/>
            <person name="Chertkov O."/>
            <person name="Brettin T."/>
            <person name="Detter J.C."/>
            <person name="Han C."/>
            <person name="Schmutz J."/>
            <person name="Larimer F."/>
            <person name="Land M."/>
            <person name="Hauser L."/>
            <person name="Kyrpides N."/>
            <person name="Ovchinnikova G."/>
            <person name="Noll K."/>
        </authorList>
    </citation>
    <scope>NUCLEOTIDE SEQUENCE [LARGE SCALE GENOMIC DNA]</scope>
    <source>
        <strain evidence="4">ATCC BAA-1733 / DSM 21960 / TBF 19.5.1</strain>
    </source>
</reference>
<sequence length="213" mass="24636">MRVYIVRHGSTEWNLTGKWQGSSDVPLSAIGIRDATLTANFLADKVESIEAIYSSDLSRAAETAEIIGERFGKPPIKMKELRECRMDLWSGLKIEEILEKYGKEFQEWRTNPDAEIPDTESLNQVQKRAVRAFKTITSSLSDESNIIIVSHALWIRLLLCRVLNIPIQQHRKFNLWNCSVTILDYDSRFGWVVDTLNYYFHLEVDTKKAIENR</sequence>
<dbReference type="PANTHER" id="PTHR48100:SF59">
    <property type="entry name" value="ADENOSYLCOBALAMIN_ALPHA-RIBAZOLE PHOSPHATASE"/>
    <property type="match status" value="1"/>
</dbReference>
<feature type="active site" description="Proton donor/acceptor" evidence="1">
    <location>
        <position position="83"/>
    </location>
</feature>
<dbReference type="SUPFAM" id="SSF53254">
    <property type="entry name" value="Phosphoglycerate mutase-like"/>
    <property type="match status" value="1"/>
</dbReference>
<dbReference type="Pfam" id="PF00300">
    <property type="entry name" value="His_Phos_1"/>
    <property type="match status" value="1"/>
</dbReference>
<dbReference type="RefSeq" id="WP_015869255.1">
    <property type="nucleotide sequence ID" value="NC_012785.1"/>
</dbReference>
<dbReference type="GO" id="GO:0016791">
    <property type="term" value="F:phosphatase activity"/>
    <property type="evidence" value="ECO:0007669"/>
    <property type="project" value="TreeGrafter"/>
</dbReference>
<evidence type="ECO:0000256" key="2">
    <source>
        <dbReference type="PIRSR" id="PIRSR613078-2"/>
    </source>
</evidence>
<dbReference type="KEGG" id="kol:Kole_1931"/>
<protein>
    <submittedName>
        <fullName evidence="3">Phosphoglycerate mutase</fullName>
    </submittedName>
</protein>
<name>C5CGU3_KOSOT</name>
<dbReference type="InterPro" id="IPR029033">
    <property type="entry name" value="His_PPase_superfam"/>
</dbReference>
<reference evidence="3 4" key="2">
    <citation type="journal article" date="2011" name="J. Bacteriol.">
        <title>Genome Sequence of Kosmotoga olearia Strain TBF 19.5.1, a Thermophilic Bacterium with a Wide Growth Temperature Range, Isolated from the Troll B Oil Platform in the North Sea.</title>
        <authorList>
            <person name="Swithers K.S."/>
            <person name="Dipippo J.L."/>
            <person name="Bruce D.C."/>
            <person name="Detter C."/>
            <person name="Tapia R."/>
            <person name="Han S."/>
            <person name="Goodwin L.A."/>
            <person name="Han J."/>
            <person name="Woyke T."/>
            <person name="Pitluck S."/>
            <person name="Pennacchio L."/>
            <person name="Nolan M."/>
            <person name="Mikhailova N."/>
            <person name="Land M.L."/>
            <person name="Nesbo C.L."/>
            <person name="Gogarten J.P."/>
            <person name="Noll K.M."/>
        </authorList>
    </citation>
    <scope>NUCLEOTIDE SEQUENCE [LARGE SCALE GENOMIC DNA]</scope>
    <source>
        <strain evidence="4">ATCC BAA-1733 / DSM 21960 / TBF 19.5.1</strain>
    </source>
</reference>
<organism evidence="3 4">
    <name type="scientific">Kosmotoga olearia (strain ATCC BAA-1733 / DSM 21960 / TBF 19.5.1)</name>
    <dbReference type="NCBI Taxonomy" id="521045"/>
    <lineage>
        <taxon>Bacteria</taxon>
        <taxon>Thermotogati</taxon>
        <taxon>Thermotogota</taxon>
        <taxon>Thermotogae</taxon>
        <taxon>Kosmotogales</taxon>
        <taxon>Kosmotogaceae</taxon>
        <taxon>Kosmotoga</taxon>
    </lineage>
</organism>
<feature type="binding site" evidence="2">
    <location>
        <begin position="7"/>
        <end position="14"/>
    </location>
    <ligand>
        <name>substrate</name>
    </ligand>
</feature>